<gene>
    <name evidence="1" type="primary">Necator_chrII.g5692</name>
    <name evidence="1" type="ORF">RB195_017899</name>
</gene>
<keyword evidence="2" id="KW-1185">Reference proteome</keyword>
<sequence>MNITALPLSLMERHIAKEQHPKKHQLELRAPVLLHNFIVDNELDHISVHKSISNVGSFRGLPIMSRQKSVYIDSNGEALSVLPYNDDSRRIHSPPNRYG</sequence>
<accession>A0ABR1C9B7</accession>
<comment type="caution">
    <text evidence="1">The sequence shown here is derived from an EMBL/GenBank/DDBJ whole genome shotgun (WGS) entry which is preliminary data.</text>
</comment>
<dbReference type="Proteomes" id="UP001303046">
    <property type="component" value="Unassembled WGS sequence"/>
</dbReference>
<evidence type="ECO:0000313" key="1">
    <source>
        <dbReference type="EMBL" id="KAK6734390.1"/>
    </source>
</evidence>
<name>A0ABR1C9B7_NECAM</name>
<reference evidence="1 2" key="1">
    <citation type="submission" date="2023-08" db="EMBL/GenBank/DDBJ databases">
        <title>A Necator americanus chromosomal reference genome.</title>
        <authorList>
            <person name="Ilik V."/>
            <person name="Petrzelkova K.J."/>
            <person name="Pardy F."/>
            <person name="Fuh T."/>
            <person name="Niatou-Singa F.S."/>
            <person name="Gouil Q."/>
            <person name="Baker L."/>
            <person name="Ritchie M.E."/>
            <person name="Jex A.R."/>
            <person name="Gazzola D."/>
            <person name="Li H."/>
            <person name="Toshio Fujiwara R."/>
            <person name="Zhan B."/>
            <person name="Aroian R.V."/>
            <person name="Pafco B."/>
            <person name="Schwarz E.M."/>
        </authorList>
    </citation>
    <scope>NUCLEOTIDE SEQUENCE [LARGE SCALE GENOMIC DNA]</scope>
    <source>
        <strain evidence="1 2">Aroian</strain>
        <tissue evidence="1">Whole animal</tissue>
    </source>
</reference>
<protein>
    <submittedName>
        <fullName evidence="1">Uncharacterized protein</fullName>
    </submittedName>
</protein>
<dbReference type="KEGG" id="nai:NECAME_10427"/>
<dbReference type="CTD" id="25350456"/>
<dbReference type="EMBL" id="JAVFWL010000002">
    <property type="protein sequence ID" value="KAK6734390.1"/>
    <property type="molecule type" value="Genomic_DNA"/>
</dbReference>
<organism evidence="1 2">
    <name type="scientific">Necator americanus</name>
    <name type="common">Human hookworm</name>
    <dbReference type="NCBI Taxonomy" id="51031"/>
    <lineage>
        <taxon>Eukaryota</taxon>
        <taxon>Metazoa</taxon>
        <taxon>Ecdysozoa</taxon>
        <taxon>Nematoda</taxon>
        <taxon>Chromadorea</taxon>
        <taxon>Rhabditida</taxon>
        <taxon>Rhabditina</taxon>
        <taxon>Rhabditomorpha</taxon>
        <taxon>Strongyloidea</taxon>
        <taxon>Ancylostomatidae</taxon>
        <taxon>Bunostominae</taxon>
        <taxon>Necator</taxon>
    </lineage>
</organism>
<proteinExistence type="predicted"/>
<evidence type="ECO:0000313" key="2">
    <source>
        <dbReference type="Proteomes" id="UP001303046"/>
    </source>
</evidence>